<sequence>MPFQTGKRLLRNFILIFGLLISSFLVNAQVIRLENSPETFLESFEKVFTDAKNETSIAEFSQFKPHFENEMSPAERQQFIQLCQTMAGRNHKMPEYYYLLVFLNNAFNPEYFDAQARADLLSYFTKLSADQPKNRVTEIVKQLTGFLTDRIVYEAKFNKLYAFGGQFRLGYFDQEQDYLKEEIPQSTQKSSPEEDFGLFDDWDKEEEYDPWDDPSLSIDPDEFYRLIPLPKIKGLVLYLENVDLVMVSPSDSAIFQNTTGAVDLMANNFVGEKGSFDWSMVNIPEAKVNFSEYTFNISKPYLKAEKVVFEYPSYLADTVEGVFEFRGENRRTGEAITYPRFKSYENNAQFKNLEASLSYKGGFSLIGNRHFSSSLYHNISTLFVNKGLPNSFKVEGRRIEFTDSLITSDQISFTSYIREDSIYHPAVRLRYDIENKFLNLYKVFRGGFRNTMYSDTFHEMDIRSDAMKWDLKTNKMDFYIIAGKEEVPAIFQGFNYYNQAHLRELSNIAGWNPLVFLGNYVYRKKVNRFTLFEIEDKIQLSPRRIKDGVIIATQMGFLDYDPHSDSYSLSRKGLHYFKSSIGRGDYDDLVFQSYSEEGQNNASIDLNSNALDIGGTSEFRLSDSLGIRFLPKDKSLKMEGSKSFKFAGEISVKNYRFFGDFEVDYERFLVNLNRIDSITFTPVKVYNSGHISNIGGQVVYGKSGILYLNAPDNKSGRRKLPQYPRLVIEEGAIVRFDDSLRREFTYPEDVFFKIESIDHDSLNSVDMAYKGVFNSGGIIRPIQETLIVMPDTSIGFNHLPKGNYKLYGTNSSFDFEENLRMTKKGLTSKGKLTHLAALANAEKARFGSDELTFNGKSALIKEAFLGQNVYFPDVKINEYEATWKPEVDSLSIASDETFSFYQASTELSGNLVVRNSGLYGQGKLTRKDSEANSDAIKFNKAGFLAENSEFIVKSEANAGSPILKGQKVQLDFNVDRQIVNISPEESDFNDTLNASIAFPYAAYKTTIDNATWNIKDRKISMKGDVETSLFSSTAESQYGLEFNGEEALYDIAANTLNISGVPGIKTVDAIIIPENGEVAVRSEKLLPFTNATVIADTVNKYHTLANANITINSKLSYSGDASYQFVNVSSDTFNIKMQSFEFAEITPEGQILGSKRSGQLSTIARAKVTEADSIFLSPKMLYIGELTMLAPFRNLSLKGQVTPVLDQYPVLGKNWINYSGNKSEEIQINVDETLKDGGKRLYAGLHLNPAASSESLYPTFLSAKRQNDDRDVFLARGVFKRDEPNKRFVILGTEENPRNSPGNSYELYDELGLIKLDGEFNLLNSNLSQYMQTVGQAELELDSLTYTFNTLVKYNFPVPPPILAKMGDNIVKTNLDVGNSDPAIAFENPEFLAKLAQFTGPKGAEDYKEEYYKGHVPLFKHSPKFFATAVFSDLHLKWNPVFNSYHNAGRIGISNIGETDINAMVPGYFEIIKNPHKGDEITFFLEVSPSVWYYFAFKEGQLGIASSDFEFNKMLTEKDKASAKGVELINADMAEAMNFRKRFMISYLGVDAEIFEKPARTPVSAPGQVAPVAIPQTENSKTAPQQKEEVEQDGF</sequence>
<dbReference type="EMBL" id="LGTQ01000012">
    <property type="protein sequence ID" value="KPM47287.1"/>
    <property type="molecule type" value="Genomic_DNA"/>
</dbReference>
<gene>
    <name evidence="2" type="ORF">AFM12_15945</name>
</gene>
<name>A0A0P7BAA6_9BACT</name>
<dbReference type="OrthoDB" id="1465441at2"/>
<dbReference type="Proteomes" id="UP000050454">
    <property type="component" value="Unassembled WGS sequence"/>
</dbReference>
<reference evidence="2 3" key="1">
    <citation type="submission" date="2015-07" db="EMBL/GenBank/DDBJ databases">
        <title>The draft genome sequence of Leadbetterella sp. JN14-9.</title>
        <authorList>
            <person name="Liu Y."/>
            <person name="Du J."/>
            <person name="Shao Z."/>
        </authorList>
    </citation>
    <scope>NUCLEOTIDE SEQUENCE [LARGE SCALE GENOMIC DNA]</scope>
    <source>
        <strain evidence="2 3">JN14-9</strain>
    </source>
</reference>
<dbReference type="STRING" id="1605367.AFM12_15945"/>
<keyword evidence="3" id="KW-1185">Reference proteome</keyword>
<feature type="region of interest" description="Disordered" evidence="1">
    <location>
        <begin position="1563"/>
        <end position="1595"/>
    </location>
</feature>
<evidence type="ECO:0000256" key="1">
    <source>
        <dbReference type="SAM" id="MobiDB-lite"/>
    </source>
</evidence>
<accession>A0A0P7BAA6</accession>
<dbReference type="RefSeq" id="WP_055150141.1">
    <property type="nucleotide sequence ID" value="NZ_JXSZ01000012.1"/>
</dbReference>
<evidence type="ECO:0000313" key="3">
    <source>
        <dbReference type="Proteomes" id="UP000050454"/>
    </source>
</evidence>
<organism evidence="2 3">
    <name type="scientific">Jiulongibacter sediminis</name>
    <dbReference type="NCBI Taxonomy" id="1605367"/>
    <lineage>
        <taxon>Bacteria</taxon>
        <taxon>Pseudomonadati</taxon>
        <taxon>Bacteroidota</taxon>
        <taxon>Cytophagia</taxon>
        <taxon>Cytophagales</taxon>
        <taxon>Leadbetterellaceae</taxon>
        <taxon>Jiulongibacter</taxon>
    </lineage>
</organism>
<protein>
    <submittedName>
        <fullName evidence="2">Uncharacterized protein</fullName>
    </submittedName>
</protein>
<feature type="compositionally biased region" description="Polar residues" evidence="1">
    <location>
        <begin position="1576"/>
        <end position="1585"/>
    </location>
</feature>
<proteinExistence type="predicted"/>
<comment type="caution">
    <text evidence="2">The sequence shown here is derived from an EMBL/GenBank/DDBJ whole genome shotgun (WGS) entry which is preliminary data.</text>
</comment>
<evidence type="ECO:0000313" key="2">
    <source>
        <dbReference type="EMBL" id="KPM47287.1"/>
    </source>
</evidence>